<dbReference type="GO" id="GO:0003677">
    <property type="term" value="F:DNA binding"/>
    <property type="evidence" value="ECO:0007669"/>
    <property type="project" value="InterPro"/>
</dbReference>
<dbReference type="SUPFAM" id="SSF57667">
    <property type="entry name" value="beta-beta-alpha zinc fingers"/>
    <property type="match status" value="1"/>
</dbReference>
<dbReference type="OrthoDB" id="8118733at2759"/>
<dbReference type="InterPro" id="IPR003656">
    <property type="entry name" value="Znf_BED"/>
</dbReference>
<accession>A0A8J9YGS2</accession>
<dbReference type="PROSITE" id="PS50808">
    <property type="entry name" value="ZF_BED"/>
    <property type="match status" value="1"/>
</dbReference>
<evidence type="ECO:0000256" key="3">
    <source>
        <dbReference type="ARBA" id="ARBA00022833"/>
    </source>
</evidence>
<keyword evidence="1" id="KW-0479">Metal-binding</keyword>
<evidence type="ECO:0000313" key="8">
    <source>
        <dbReference type="Proteomes" id="UP000838878"/>
    </source>
</evidence>
<dbReference type="AlphaFoldDB" id="A0A8J9YGS2"/>
<feature type="domain" description="BED-type" evidence="6">
    <location>
        <begin position="92"/>
        <end position="139"/>
    </location>
</feature>
<dbReference type="GO" id="GO:0008270">
    <property type="term" value="F:zinc ion binding"/>
    <property type="evidence" value="ECO:0007669"/>
    <property type="project" value="UniProtKB-KW"/>
</dbReference>
<evidence type="ECO:0000256" key="2">
    <source>
        <dbReference type="ARBA" id="ARBA00022771"/>
    </source>
</evidence>
<feature type="non-terminal residue" evidence="7">
    <location>
        <position position="176"/>
    </location>
</feature>
<dbReference type="Proteomes" id="UP000838878">
    <property type="component" value="Chromosome 8"/>
</dbReference>
<feature type="region of interest" description="Disordered" evidence="5">
    <location>
        <begin position="1"/>
        <end position="37"/>
    </location>
</feature>
<proteinExistence type="predicted"/>
<name>A0A8J9YGS2_9NEOP</name>
<dbReference type="EMBL" id="OV170228">
    <property type="protein sequence ID" value="CAH0730274.1"/>
    <property type="molecule type" value="Genomic_DNA"/>
</dbReference>
<reference evidence="7" key="1">
    <citation type="submission" date="2021-12" db="EMBL/GenBank/DDBJ databases">
        <authorList>
            <person name="Martin H S."/>
        </authorList>
    </citation>
    <scope>NUCLEOTIDE SEQUENCE</scope>
</reference>
<evidence type="ECO:0000259" key="6">
    <source>
        <dbReference type="PROSITE" id="PS50808"/>
    </source>
</evidence>
<keyword evidence="2 4" id="KW-0863">Zinc-finger</keyword>
<evidence type="ECO:0000256" key="1">
    <source>
        <dbReference type="ARBA" id="ARBA00022723"/>
    </source>
</evidence>
<dbReference type="Pfam" id="PF02892">
    <property type="entry name" value="zf-BED"/>
    <property type="match status" value="1"/>
</dbReference>
<organism evidence="7 8">
    <name type="scientific">Brenthis ino</name>
    <name type="common">lesser marbled fritillary</name>
    <dbReference type="NCBI Taxonomy" id="405034"/>
    <lineage>
        <taxon>Eukaryota</taxon>
        <taxon>Metazoa</taxon>
        <taxon>Ecdysozoa</taxon>
        <taxon>Arthropoda</taxon>
        <taxon>Hexapoda</taxon>
        <taxon>Insecta</taxon>
        <taxon>Pterygota</taxon>
        <taxon>Neoptera</taxon>
        <taxon>Endopterygota</taxon>
        <taxon>Lepidoptera</taxon>
        <taxon>Glossata</taxon>
        <taxon>Ditrysia</taxon>
        <taxon>Papilionoidea</taxon>
        <taxon>Nymphalidae</taxon>
        <taxon>Heliconiinae</taxon>
        <taxon>Argynnini</taxon>
        <taxon>Brenthis</taxon>
    </lineage>
</organism>
<sequence length="176" mass="20302">MRASRSSPSRPTTLRQYHPAHSPVSASRHRQPDSHLRRESREEINVFCFVAASSKCITRSVVYFILVYPSYKKFHNMSLTKPIQNEENYDGESEKTIWHYFEKMQEDNSVNAKCTLCSNILKISKGSYKGLKTHLRTKHCICIDQSSESIQIKRPYSVSFSKPSTSKTDSANINYE</sequence>
<keyword evidence="3" id="KW-0862">Zinc</keyword>
<evidence type="ECO:0000256" key="4">
    <source>
        <dbReference type="PROSITE-ProRule" id="PRU00027"/>
    </source>
</evidence>
<dbReference type="InterPro" id="IPR036236">
    <property type="entry name" value="Znf_C2H2_sf"/>
</dbReference>
<protein>
    <recommendedName>
        <fullName evidence="6">BED-type domain-containing protein</fullName>
    </recommendedName>
</protein>
<keyword evidence="8" id="KW-1185">Reference proteome</keyword>
<gene>
    <name evidence="7" type="ORF">BINO364_LOCUS15271</name>
</gene>
<evidence type="ECO:0000256" key="5">
    <source>
        <dbReference type="SAM" id="MobiDB-lite"/>
    </source>
</evidence>
<evidence type="ECO:0000313" key="7">
    <source>
        <dbReference type="EMBL" id="CAH0730274.1"/>
    </source>
</evidence>
<feature type="compositionally biased region" description="Low complexity" evidence="5">
    <location>
        <begin position="1"/>
        <end position="13"/>
    </location>
</feature>